<comment type="caution">
    <text evidence="1">The sequence shown here is derived from an EMBL/GenBank/DDBJ whole genome shotgun (WGS) entry which is preliminary data.</text>
</comment>
<evidence type="ECO:0000313" key="2">
    <source>
        <dbReference type="Proteomes" id="UP001164250"/>
    </source>
</evidence>
<keyword evidence="2" id="KW-1185">Reference proteome</keyword>
<organism evidence="1 2">
    <name type="scientific">Pistacia atlantica</name>
    <dbReference type="NCBI Taxonomy" id="434234"/>
    <lineage>
        <taxon>Eukaryota</taxon>
        <taxon>Viridiplantae</taxon>
        <taxon>Streptophyta</taxon>
        <taxon>Embryophyta</taxon>
        <taxon>Tracheophyta</taxon>
        <taxon>Spermatophyta</taxon>
        <taxon>Magnoliopsida</taxon>
        <taxon>eudicotyledons</taxon>
        <taxon>Gunneridae</taxon>
        <taxon>Pentapetalae</taxon>
        <taxon>rosids</taxon>
        <taxon>malvids</taxon>
        <taxon>Sapindales</taxon>
        <taxon>Anacardiaceae</taxon>
        <taxon>Pistacia</taxon>
    </lineage>
</organism>
<protein>
    <submittedName>
        <fullName evidence="1">Uncharacterized protein</fullName>
    </submittedName>
</protein>
<dbReference type="EMBL" id="CM047902">
    <property type="protein sequence ID" value="KAJ0094129.1"/>
    <property type="molecule type" value="Genomic_DNA"/>
</dbReference>
<name>A0ACC1B5G3_9ROSI</name>
<accession>A0ACC1B5G3</accession>
<reference evidence="2" key="1">
    <citation type="journal article" date="2023" name="G3 (Bethesda)">
        <title>Genome assembly and association tests identify interacting loci associated with vigor, precocity, and sex in interspecific pistachio rootstocks.</title>
        <authorList>
            <person name="Palmer W."/>
            <person name="Jacygrad E."/>
            <person name="Sagayaradj S."/>
            <person name="Cavanaugh K."/>
            <person name="Han R."/>
            <person name="Bertier L."/>
            <person name="Beede B."/>
            <person name="Kafkas S."/>
            <person name="Golino D."/>
            <person name="Preece J."/>
            <person name="Michelmore R."/>
        </authorList>
    </citation>
    <scope>NUCLEOTIDE SEQUENCE [LARGE SCALE GENOMIC DNA]</scope>
</reference>
<proteinExistence type="predicted"/>
<gene>
    <name evidence="1" type="ORF">Patl1_15403</name>
</gene>
<evidence type="ECO:0000313" key="1">
    <source>
        <dbReference type="EMBL" id="KAJ0094129.1"/>
    </source>
</evidence>
<dbReference type="Proteomes" id="UP001164250">
    <property type="component" value="Chromosome 6"/>
</dbReference>
<sequence>MLKESCMELVTKKTEFLDRLMGNLNSFGEGVSENSLVGESPLPAVKEYLKESLNQVHLQQQAKIIHGDWKHIVVCGLKAQQLTETCDKPKTPKSQLVKKQQQLPWSQTTRSRRHKLDADTTRNALPPSYHQHDINQLGANTTANAILFSDHHHDIAQKQDHPPEGQLRPSKAEDQQQCSEQKLRHQPEGQLRPSKAEGNGDQQKAPESHRDNEHPHRSRSRARTPCRPKLDADATMSVILPLPSDQQQNIEQKLQHQPEGQGRPSNAEGNKDHHRSLRFYVRRKHRQ</sequence>